<keyword evidence="3" id="KW-0325">Glycoprotein</keyword>
<dbReference type="Pfam" id="PF03098">
    <property type="entry name" value="An_peroxidase"/>
    <property type="match status" value="1"/>
</dbReference>
<evidence type="ECO:0000256" key="2">
    <source>
        <dbReference type="ARBA" id="ARBA00022525"/>
    </source>
</evidence>
<dbReference type="GO" id="GO:0020037">
    <property type="term" value="F:heme binding"/>
    <property type="evidence" value="ECO:0007669"/>
    <property type="project" value="InterPro"/>
</dbReference>
<evidence type="ECO:0000313" key="4">
    <source>
        <dbReference type="EMBL" id="QIG43196.1"/>
    </source>
</evidence>
<evidence type="ECO:0000256" key="3">
    <source>
        <dbReference type="ARBA" id="ARBA00023180"/>
    </source>
</evidence>
<dbReference type="InterPro" id="IPR006311">
    <property type="entry name" value="TAT_signal"/>
</dbReference>
<dbReference type="AlphaFoldDB" id="A0A6G6WDB5"/>
<dbReference type="InterPro" id="IPR010255">
    <property type="entry name" value="Haem_peroxidase_sf"/>
</dbReference>
<organism evidence="4 5">
    <name type="scientific">Nocardioides anomalus</name>
    <dbReference type="NCBI Taxonomy" id="2712223"/>
    <lineage>
        <taxon>Bacteria</taxon>
        <taxon>Bacillati</taxon>
        <taxon>Actinomycetota</taxon>
        <taxon>Actinomycetes</taxon>
        <taxon>Propionibacteriales</taxon>
        <taxon>Nocardioidaceae</taxon>
        <taxon>Nocardioides</taxon>
    </lineage>
</organism>
<dbReference type="Gene3D" id="1.10.640.10">
    <property type="entry name" value="Haem peroxidase domain superfamily, animal type"/>
    <property type="match status" value="1"/>
</dbReference>
<proteinExistence type="predicted"/>
<accession>A0A6G6WDB5</accession>
<reference evidence="4 5" key="1">
    <citation type="submission" date="2020-02" db="EMBL/GenBank/DDBJ databases">
        <title>Full genome sequence of Nocardioides sp. R-3366.</title>
        <authorList>
            <person name="Im W.-T."/>
        </authorList>
    </citation>
    <scope>NUCLEOTIDE SEQUENCE [LARGE SCALE GENOMIC DNA]</scope>
    <source>
        <strain evidence="4 5">R-3366</strain>
    </source>
</reference>
<evidence type="ECO:0000256" key="1">
    <source>
        <dbReference type="ARBA" id="ARBA00004613"/>
    </source>
</evidence>
<name>A0A6G6WDB5_9ACTN</name>
<evidence type="ECO:0000313" key="5">
    <source>
        <dbReference type="Proteomes" id="UP000502996"/>
    </source>
</evidence>
<dbReference type="RefSeq" id="WP_165232241.1">
    <property type="nucleotide sequence ID" value="NZ_CP049257.1"/>
</dbReference>
<dbReference type="InterPro" id="IPR019791">
    <property type="entry name" value="Haem_peroxidase_animal"/>
</dbReference>
<dbReference type="EMBL" id="CP049257">
    <property type="protein sequence ID" value="QIG43196.1"/>
    <property type="molecule type" value="Genomic_DNA"/>
</dbReference>
<keyword evidence="4" id="KW-0575">Peroxidase</keyword>
<dbReference type="SUPFAM" id="SSF48113">
    <property type="entry name" value="Heme-dependent peroxidases"/>
    <property type="match status" value="1"/>
</dbReference>
<dbReference type="PROSITE" id="PS50292">
    <property type="entry name" value="PEROXIDASE_3"/>
    <property type="match status" value="1"/>
</dbReference>
<dbReference type="GO" id="GO:0005576">
    <property type="term" value="C:extracellular region"/>
    <property type="evidence" value="ECO:0007669"/>
    <property type="project" value="UniProtKB-SubCell"/>
</dbReference>
<sequence>MAELPRRRLLQAGLASGVGAAALARTTTSGTAHAAGGCPMGGGSAGGGDPTTFGRMFPRLPAFADNTASLRAALTAIGAPGGPLDAGDDLFGPDGGPVKLITDPALSLVNRNNPHDTAGMTFVGQFLDHDLTFDATSRLAVATEPGRTTNVRSPRLDLDSVYGLGPVAQSELYDPADPVKLRVESGGQFEDLPRRADGSAVVADPRNDSNLIVSGLHAAFLCFHNRAVDATRVAGEDPQDSFERARGLTVWHWQWLVVNRVLPNFVGDRLVGRVLRHGARAYAARQGGAVPVEFSGAAYRFGHSMVRPSYRANLAGDGGSPFFGLVFDSRVVVPDGQGPASDPGDLRGGFRAPRRFVGWQTFFDFGGTHAADVRPNKVIDTTLSTPLFALPTSAIAHVPGAPGPTALPQRTLLRHLTWSLPSGQAVARELGVEPLARADLADLAAYGHRLDRSTPLWLYVLREADLVNDGQFLGPVGGRIVAETVLGLLLADPTSYLNRQPSWTPTLGPGGSGYDLTGFLRFAGVDPDSRGQ</sequence>
<dbReference type="PANTHER" id="PTHR11475">
    <property type="entry name" value="OXIDASE/PEROXIDASE"/>
    <property type="match status" value="1"/>
</dbReference>
<keyword evidence="2" id="KW-0964">Secreted</keyword>
<dbReference type="PANTHER" id="PTHR11475:SF4">
    <property type="entry name" value="CHORION PEROXIDASE"/>
    <property type="match status" value="1"/>
</dbReference>
<dbReference type="InterPro" id="IPR037120">
    <property type="entry name" value="Haem_peroxidase_sf_animal"/>
</dbReference>
<protein>
    <submittedName>
        <fullName evidence="4">Peroxidase</fullName>
    </submittedName>
</protein>
<dbReference type="GO" id="GO:0006979">
    <property type="term" value="P:response to oxidative stress"/>
    <property type="evidence" value="ECO:0007669"/>
    <property type="project" value="InterPro"/>
</dbReference>
<comment type="subcellular location">
    <subcellularLocation>
        <location evidence="1">Secreted</location>
    </subcellularLocation>
</comment>
<dbReference type="KEGG" id="nano:G5V58_10905"/>
<keyword evidence="5" id="KW-1185">Reference proteome</keyword>
<dbReference type="GO" id="GO:0004601">
    <property type="term" value="F:peroxidase activity"/>
    <property type="evidence" value="ECO:0007669"/>
    <property type="project" value="UniProtKB-KW"/>
</dbReference>
<keyword evidence="4" id="KW-0560">Oxidoreductase</keyword>
<gene>
    <name evidence="4" type="ORF">G5V58_10905</name>
</gene>
<dbReference type="PROSITE" id="PS51318">
    <property type="entry name" value="TAT"/>
    <property type="match status" value="1"/>
</dbReference>
<dbReference type="Proteomes" id="UP000502996">
    <property type="component" value="Chromosome"/>
</dbReference>